<reference evidence="2" key="2">
    <citation type="submission" date="2025-08" db="UniProtKB">
        <authorList>
            <consortium name="RefSeq"/>
        </authorList>
    </citation>
    <scope>IDENTIFICATION</scope>
    <source>
        <tissue evidence="2">Leaf</tissue>
    </source>
</reference>
<name>A0AC58SS41_TOBAC</name>
<sequence length="192" mass="21507">MGDSVVVDRVYQSCVVTFYGYETKSDLLLLDMVDFEVIVGMDWLSLYHVIPDCHAKTVTLAMPELPILEWRGSFVGTSNLVISILKARHMVEKGCLAYFAFVRDTTVETPSLDLVPVVREFSNVFPTHLPGMLSDCDINFGIDLVSGTKPISDSPYCMAPKDLRELNKQLQTFLERGSSDPLCCIGAHWCYL</sequence>
<organism evidence="1 2">
    <name type="scientific">Nicotiana tabacum</name>
    <name type="common">Common tobacco</name>
    <dbReference type="NCBI Taxonomy" id="4097"/>
    <lineage>
        <taxon>Eukaryota</taxon>
        <taxon>Viridiplantae</taxon>
        <taxon>Streptophyta</taxon>
        <taxon>Embryophyta</taxon>
        <taxon>Tracheophyta</taxon>
        <taxon>Spermatophyta</taxon>
        <taxon>Magnoliopsida</taxon>
        <taxon>eudicotyledons</taxon>
        <taxon>Gunneridae</taxon>
        <taxon>Pentapetalae</taxon>
        <taxon>asterids</taxon>
        <taxon>lamiids</taxon>
        <taxon>Solanales</taxon>
        <taxon>Solanaceae</taxon>
        <taxon>Nicotianoideae</taxon>
        <taxon>Nicotianeae</taxon>
        <taxon>Nicotiana</taxon>
    </lineage>
</organism>
<reference evidence="1" key="1">
    <citation type="journal article" date="2014" name="Nat. Commun.">
        <title>The tobacco genome sequence and its comparison with those of tomato and potato.</title>
        <authorList>
            <person name="Sierro N."/>
            <person name="Battey J.N."/>
            <person name="Ouadi S."/>
            <person name="Bakaher N."/>
            <person name="Bovet L."/>
            <person name="Willig A."/>
            <person name="Goepfert S."/>
            <person name="Peitsch M.C."/>
            <person name="Ivanov N.V."/>
        </authorList>
    </citation>
    <scope>NUCLEOTIDE SEQUENCE [LARGE SCALE GENOMIC DNA]</scope>
</reference>
<dbReference type="Proteomes" id="UP000790787">
    <property type="component" value="Chromosome 15"/>
</dbReference>
<evidence type="ECO:0000313" key="2">
    <source>
        <dbReference type="RefSeq" id="XP_075087797.1"/>
    </source>
</evidence>
<keyword evidence="1" id="KW-1185">Reference proteome</keyword>
<proteinExistence type="predicted"/>
<dbReference type="RefSeq" id="XP_075087797.1">
    <property type="nucleotide sequence ID" value="XM_075231696.1"/>
</dbReference>
<protein>
    <submittedName>
        <fullName evidence="2">Uncharacterized protein LOC142169785</fullName>
    </submittedName>
</protein>
<evidence type="ECO:0000313" key="1">
    <source>
        <dbReference type="Proteomes" id="UP000790787"/>
    </source>
</evidence>
<gene>
    <name evidence="2" type="primary">LOC142169785</name>
</gene>
<accession>A0AC58SS41</accession>